<evidence type="ECO:0000256" key="2">
    <source>
        <dbReference type="ARBA" id="ARBA00022692"/>
    </source>
</evidence>
<gene>
    <name evidence="6" type="ORF">BCR43DRAFT_482861</name>
</gene>
<feature type="transmembrane region" description="Helical" evidence="5">
    <location>
        <begin position="150"/>
        <end position="166"/>
    </location>
</feature>
<dbReference type="OrthoDB" id="1898221at2759"/>
<evidence type="ECO:0000313" key="6">
    <source>
        <dbReference type="EMBL" id="ORZ03169.1"/>
    </source>
</evidence>
<feature type="transmembrane region" description="Helical" evidence="5">
    <location>
        <begin position="47"/>
        <end position="64"/>
    </location>
</feature>
<dbReference type="AlphaFoldDB" id="A0A1X2HUC8"/>
<accession>A0A1X2HUC8</accession>
<feature type="transmembrane region" description="Helical" evidence="5">
    <location>
        <begin position="186"/>
        <end position="212"/>
    </location>
</feature>
<keyword evidence="4 5" id="KW-0472">Membrane</keyword>
<evidence type="ECO:0000256" key="3">
    <source>
        <dbReference type="ARBA" id="ARBA00022989"/>
    </source>
</evidence>
<dbReference type="GO" id="GO:0016020">
    <property type="term" value="C:membrane"/>
    <property type="evidence" value="ECO:0007669"/>
    <property type="project" value="InterPro"/>
</dbReference>
<feature type="transmembrane region" description="Helical" evidence="5">
    <location>
        <begin position="85"/>
        <end position="103"/>
    </location>
</feature>
<evidence type="ECO:0000256" key="1">
    <source>
        <dbReference type="ARBA" id="ARBA00004127"/>
    </source>
</evidence>
<dbReference type="OMA" id="CWVEYCA"/>
<dbReference type="EMBL" id="MCGN01000001">
    <property type="protein sequence ID" value="ORZ03169.1"/>
    <property type="molecule type" value="Genomic_DNA"/>
</dbReference>
<proteinExistence type="predicted"/>
<dbReference type="Pfam" id="PF04750">
    <property type="entry name" value="Far-17a_AIG1"/>
    <property type="match status" value="1"/>
</dbReference>
<evidence type="ECO:0000313" key="7">
    <source>
        <dbReference type="Proteomes" id="UP000242180"/>
    </source>
</evidence>
<comment type="subcellular location">
    <subcellularLocation>
        <location evidence="1">Endomembrane system</location>
        <topology evidence="1">Multi-pass membrane protein</topology>
    </subcellularLocation>
</comment>
<keyword evidence="7" id="KW-1185">Reference proteome</keyword>
<dbReference type="PANTHER" id="PTHR10989:SF16">
    <property type="entry name" value="AT02829P-RELATED"/>
    <property type="match status" value="1"/>
</dbReference>
<dbReference type="InterPro" id="IPR006838">
    <property type="entry name" value="ADTRP_AIG1"/>
</dbReference>
<sequence length="224" mass="25464">MTTQREPGIQWGSLLLNLLGFVSNSIALYAANFVYENPYAVGFGGHFQYLTIIGLTTATLAFGLKLCRFALPGALPRLHETLSHLAIPVEGSISLLYWTMVLVDPGLLIPEDVPPIPMILDCALHLYPAVFLWSDFLIFNLEFKRSYQHVAAIYGFTLFYLAWSWMCQLQNGYWPYPFLDQVTLVVRLLIYFSAGTLCWFIYEAGAFMHTALHARRMILRKKAV</sequence>
<keyword evidence="2 5" id="KW-0812">Transmembrane</keyword>
<protein>
    <submittedName>
        <fullName evidence="6">FAR-17a/AIG1-like protein</fullName>
    </submittedName>
</protein>
<organism evidence="6 7">
    <name type="scientific">Syncephalastrum racemosum</name>
    <name type="common">Filamentous fungus</name>
    <dbReference type="NCBI Taxonomy" id="13706"/>
    <lineage>
        <taxon>Eukaryota</taxon>
        <taxon>Fungi</taxon>
        <taxon>Fungi incertae sedis</taxon>
        <taxon>Mucoromycota</taxon>
        <taxon>Mucoromycotina</taxon>
        <taxon>Mucoromycetes</taxon>
        <taxon>Mucorales</taxon>
        <taxon>Syncephalastraceae</taxon>
        <taxon>Syncephalastrum</taxon>
    </lineage>
</organism>
<dbReference type="InParanoid" id="A0A1X2HUC8"/>
<evidence type="ECO:0000256" key="4">
    <source>
        <dbReference type="ARBA" id="ARBA00023136"/>
    </source>
</evidence>
<reference evidence="6 7" key="1">
    <citation type="submission" date="2016-07" db="EMBL/GenBank/DDBJ databases">
        <title>Pervasive Adenine N6-methylation of Active Genes in Fungi.</title>
        <authorList>
            <consortium name="DOE Joint Genome Institute"/>
            <person name="Mondo S.J."/>
            <person name="Dannebaum R.O."/>
            <person name="Kuo R.C."/>
            <person name="Labutti K."/>
            <person name="Haridas S."/>
            <person name="Kuo A."/>
            <person name="Salamov A."/>
            <person name="Ahrendt S.R."/>
            <person name="Lipzen A."/>
            <person name="Sullivan W."/>
            <person name="Andreopoulos W.B."/>
            <person name="Clum A."/>
            <person name="Lindquist E."/>
            <person name="Daum C."/>
            <person name="Ramamoorthy G.K."/>
            <person name="Gryganskyi A."/>
            <person name="Culley D."/>
            <person name="Magnuson J.K."/>
            <person name="James T.Y."/>
            <person name="O'Malley M.A."/>
            <person name="Stajich J.E."/>
            <person name="Spatafora J.W."/>
            <person name="Visel A."/>
            <person name="Grigoriev I.V."/>
        </authorList>
    </citation>
    <scope>NUCLEOTIDE SEQUENCE [LARGE SCALE GENOMIC DNA]</scope>
    <source>
        <strain evidence="6 7">NRRL 2496</strain>
    </source>
</reference>
<dbReference type="GO" id="GO:0012505">
    <property type="term" value="C:endomembrane system"/>
    <property type="evidence" value="ECO:0007669"/>
    <property type="project" value="UniProtKB-SubCell"/>
</dbReference>
<evidence type="ECO:0000256" key="5">
    <source>
        <dbReference type="SAM" id="Phobius"/>
    </source>
</evidence>
<dbReference type="PANTHER" id="PTHR10989">
    <property type="entry name" value="ANDROGEN-INDUCED PROTEIN 1-RELATED"/>
    <property type="match status" value="1"/>
</dbReference>
<name>A0A1X2HUC8_SYNRA</name>
<dbReference type="Proteomes" id="UP000242180">
    <property type="component" value="Unassembled WGS sequence"/>
</dbReference>
<feature type="transmembrane region" description="Helical" evidence="5">
    <location>
        <begin position="115"/>
        <end position="138"/>
    </location>
</feature>
<keyword evidence="3 5" id="KW-1133">Transmembrane helix</keyword>
<feature type="transmembrane region" description="Helical" evidence="5">
    <location>
        <begin position="12"/>
        <end position="35"/>
    </location>
</feature>
<comment type="caution">
    <text evidence="6">The sequence shown here is derived from an EMBL/GenBank/DDBJ whole genome shotgun (WGS) entry which is preliminary data.</text>
</comment>
<dbReference type="FunCoup" id="A0A1X2HUC8">
    <property type="interactions" value="179"/>
</dbReference>